<dbReference type="AlphaFoldDB" id="A0A2Z7CIC2"/>
<evidence type="ECO:0000313" key="3">
    <source>
        <dbReference type="Proteomes" id="UP000250235"/>
    </source>
</evidence>
<feature type="compositionally biased region" description="Basic and acidic residues" evidence="1">
    <location>
        <begin position="14"/>
        <end position="29"/>
    </location>
</feature>
<protein>
    <submittedName>
        <fullName evidence="2">Mechanosensitive ion channel protein 10-like</fullName>
    </submittedName>
</protein>
<accession>A0A2Z7CIC2</accession>
<proteinExistence type="predicted"/>
<gene>
    <name evidence="2" type="ORF">F511_19840</name>
</gene>
<dbReference type="EMBL" id="KQ995369">
    <property type="protein sequence ID" value="KZV46822.1"/>
    <property type="molecule type" value="Genomic_DNA"/>
</dbReference>
<dbReference type="Proteomes" id="UP000250235">
    <property type="component" value="Unassembled WGS sequence"/>
</dbReference>
<evidence type="ECO:0000313" key="2">
    <source>
        <dbReference type="EMBL" id="KZV46822.1"/>
    </source>
</evidence>
<reference evidence="2 3" key="1">
    <citation type="journal article" date="2015" name="Proc. Natl. Acad. Sci. U.S.A.">
        <title>The resurrection genome of Boea hygrometrica: A blueprint for survival of dehydration.</title>
        <authorList>
            <person name="Xiao L."/>
            <person name="Yang G."/>
            <person name="Zhang L."/>
            <person name="Yang X."/>
            <person name="Zhao S."/>
            <person name="Ji Z."/>
            <person name="Zhou Q."/>
            <person name="Hu M."/>
            <person name="Wang Y."/>
            <person name="Chen M."/>
            <person name="Xu Y."/>
            <person name="Jin H."/>
            <person name="Xiao X."/>
            <person name="Hu G."/>
            <person name="Bao F."/>
            <person name="Hu Y."/>
            <person name="Wan P."/>
            <person name="Li L."/>
            <person name="Deng X."/>
            <person name="Kuang T."/>
            <person name="Xiang C."/>
            <person name="Zhu J.K."/>
            <person name="Oliver M.J."/>
            <person name="He Y."/>
        </authorList>
    </citation>
    <scope>NUCLEOTIDE SEQUENCE [LARGE SCALE GENOMIC DNA]</scope>
    <source>
        <strain evidence="3">cv. XS01</strain>
    </source>
</reference>
<name>A0A2Z7CIC2_9LAMI</name>
<feature type="region of interest" description="Disordered" evidence="1">
    <location>
        <begin position="1"/>
        <end position="82"/>
    </location>
</feature>
<evidence type="ECO:0000256" key="1">
    <source>
        <dbReference type="SAM" id="MobiDB-lite"/>
    </source>
</evidence>
<sequence>MGPISYIGPKTSRAARDRPELNPRRNEPSRHRRSITGRRPPPPSCAGRKAARCRAKRDAHSVQQPPRASLPQAAHHRASNNGQRLAVMHDQRGRDARPARISYATSGATPLNILAISAAPTAGQRATIVRPERVQDPPIVRPARDDVARDARRCARACGHVVGWVPPPMAAAGGQLQSFDFCF</sequence>
<keyword evidence="3" id="KW-1185">Reference proteome</keyword>
<organism evidence="2 3">
    <name type="scientific">Dorcoceras hygrometricum</name>
    <dbReference type="NCBI Taxonomy" id="472368"/>
    <lineage>
        <taxon>Eukaryota</taxon>
        <taxon>Viridiplantae</taxon>
        <taxon>Streptophyta</taxon>
        <taxon>Embryophyta</taxon>
        <taxon>Tracheophyta</taxon>
        <taxon>Spermatophyta</taxon>
        <taxon>Magnoliopsida</taxon>
        <taxon>eudicotyledons</taxon>
        <taxon>Gunneridae</taxon>
        <taxon>Pentapetalae</taxon>
        <taxon>asterids</taxon>
        <taxon>lamiids</taxon>
        <taxon>Lamiales</taxon>
        <taxon>Gesneriaceae</taxon>
        <taxon>Didymocarpoideae</taxon>
        <taxon>Trichosporeae</taxon>
        <taxon>Loxocarpinae</taxon>
        <taxon>Dorcoceras</taxon>
    </lineage>
</organism>